<evidence type="ECO:0000256" key="1">
    <source>
        <dbReference type="SAM" id="SignalP"/>
    </source>
</evidence>
<dbReference type="RefSeq" id="XP_044655983.1">
    <property type="nucleotide sequence ID" value="XM_044800048.1"/>
</dbReference>
<sequence>MNFRLLALLLLLVVSFALAEFLHICHRMVSNWPYHHPRRWPSRPSSRWSYNSGPDWISQSPPSQSFKPKPKRKPIKLKNEKIVFKVKFWELKWLLMIDPELKRGLKGYGIEKKASHEEVMRIRKAVEKYCACEKRKTRPGYRPSECLPGNITLTTSTSTVQQTPETTKDGDNNEVPATTLPQVAAMATKTEAVSTVPAATVRAFDQVRETRQAEAVQSENDRSGYN</sequence>
<gene>
    <name evidence="2" type="ORF">CKM354_000479900</name>
</gene>
<dbReference type="AlphaFoldDB" id="A0A9P3CGH8"/>
<dbReference type="Proteomes" id="UP000825890">
    <property type="component" value="Unassembled WGS sequence"/>
</dbReference>
<reference evidence="2 3" key="1">
    <citation type="submission" date="2021-01" db="EMBL/GenBank/DDBJ databases">
        <title>Cercospora kikuchii MAFF 305040 whole genome shotgun sequence.</title>
        <authorList>
            <person name="Kashiwa T."/>
            <person name="Suzuki T."/>
        </authorList>
    </citation>
    <scope>NUCLEOTIDE SEQUENCE [LARGE SCALE GENOMIC DNA]</scope>
    <source>
        <strain evidence="2 3">MAFF 305040</strain>
    </source>
</reference>
<organism evidence="2 3">
    <name type="scientific">Cercospora kikuchii</name>
    <dbReference type="NCBI Taxonomy" id="84275"/>
    <lineage>
        <taxon>Eukaryota</taxon>
        <taxon>Fungi</taxon>
        <taxon>Dikarya</taxon>
        <taxon>Ascomycota</taxon>
        <taxon>Pezizomycotina</taxon>
        <taxon>Dothideomycetes</taxon>
        <taxon>Dothideomycetidae</taxon>
        <taxon>Mycosphaerellales</taxon>
        <taxon>Mycosphaerellaceae</taxon>
        <taxon>Cercospora</taxon>
    </lineage>
</organism>
<name>A0A9P3CGH8_9PEZI</name>
<evidence type="ECO:0000313" key="3">
    <source>
        <dbReference type="Proteomes" id="UP000825890"/>
    </source>
</evidence>
<feature type="signal peptide" evidence="1">
    <location>
        <begin position="1"/>
        <end position="19"/>
    </location>
</feature>
<protein>
    <submittedName>
        <fullName evidence="2">Uncharacterized protein</fullName>
    </submittedName>
</protein>
<dbReference type="EMBL" id="BOLY01000003">
    <property type="protein sequence ID" value="GIZ41496.1"/>
    <property type="molecule type" value="Genomic_DNA"/>
</dbReference>
<evidence type="ECO:0000313" key="2">
    <source>
        <dbReference type="EMBL" id="GIZ41496.1"/>
    </source>
</evidence>
<feature type="chain" id="PRO_5040228461" evidence="1">
    <location>
        <begin position="20"/>
        <end position="226"/>
    </location>
</feature>
<keyword evidence="1" id="KW-0732">Signal</keyword>
<keyword evidence="3" id="KW-1185">Reference proteome</keyword>
<accession>A0A9P3CGH8</accession>
<comment type="caution">
    <text evidence="2">The sequence shown here is derived from an EMBL/GenBank/DDBJ whole genome shotgun (WGS) entry which is preliminary data.</text>
</comment>
<proteinExistence type="predicted"/>
<dbReference type="GeneID" id="68290374"/>
<dbReference type="OrthoDB" id="3649818at2759"/>